<evidence type="ECO:0000313" key="4">
    <source>
        <dbReference type="EMBL" id="KAK0383181.1"/>
    </source>
</evidence>
<feature type="compositionally biased region" description="Pro residues" evidence="1">
    <location>
        <begin position="164"/>
        <end position="196"/>
    </location>
</feature>
<reference evidence="4" key="1">
    <citation type="submission" date="2022-10" db="EMBL/GenBank/DDBJ databases">
        <title>Determination and structural analysis of whole genome sequence of Sarocladium strictum F4-1.</title>
        <authorList>
            <person name="Hu L."/>
            <person name="Jiang Y."/>
        </authorList>
    </citation>
    <scope>NUCLEOTIDE SEQUENCE</scope>
    <source>
        <strain evidence="4">F4-1</strain>
    </source>
</reference>
<name>A0AA39G9V4_SARSR</name>
<organism evidence="4 5">
    <name type="scientific">Sarocladium strictum</name>
    <name type="common">Black bundle disease fungus</name>
    <name type="synonym">Acremonium strictum</name>
    <dbReference type="NCBI Taxonomy" id="5046"/>
    <lineage>
        <taxon>Eukaryota</taxon>
        <taxon>Fungi</taxon>
        <taxon>Dikarya</taxon>
        <taxon>Ascomycota</taxon>
        <taxon>Pezizomycotina</taxon>
        <taxon>Sordariomycetes</taxon>
        <taxon>Hypocreomycetidae</taxon>
        <taxon>Hypocreales</taxon>
        <taxon>Sarocladiaceae</taxon>
        <taxon>Sarocladium</taxon>
    </lineage>
</organism>
<accession>A0AA39G9V4</accession>
<dbReference type="Proteomes" id="UP001175261">
    <property type="component" value="Unassembled WGS sequence"/>
</dbReference>
<gene>
    <name evidence="4" type="ORF">NLU13_9094</name>
</gene>
<feature type="domain" description="PAN-3" evidence="3">
    <location>
        <begin position="239"/>
        <end position="280"/>
    </location>
</feature>
<sequence length="292" mass="30256">MTGISKVLVGISVAIGLAQAQSGYDSVCLPPPTGEVEVEPGLFASYACESIPLNNGYIQGSEAAAASPSECAKQCGTRSDDAICSWYGGKCYAYKPGTSQGNLPSAAVITVRKDWDALRKAYDTCKSDLTACHDAAKIAQDACTKDKDALQAALDACQNQQNPTGPPNPGNPGGPPNPGNPGGPPNPGPSPGPGPSQAPKTCSQGGKDGDTVTVDGMNFKVSCGYWVTSNFNRNTANPHQEPDLESCVKSCKGYNGCTMIDFNSSSGQCHTFRFQAVSTGGNGNQHTRLIKI</sequence>
<dbReference type="Pfam" id="PF08277">
    <property type="entry name" value="PAN_3"/>
    <property type="match status" value="1"/>
</dbReference>
<evidence type="ECO:0000313" key="5">
    <source>
        <dbReference type="Proteomes" id="UP001175261"/>
    </source>
</evidence>
<protein>
    <recommendedName>
        <fullName evidence="3">PAN-3 domain-containing protein</fullName>
    </recommendedName>
</protein>
<evidence type="ECO:0000259" key="3">
    <source>
        <dbReference type="Pfam" id="PF08277"/>
    </source>
</evidence>
<dbReference type="AlphaFoldDB" id="A0AA39G9V4"/>
<feature type="region of interest" description="Disordered" evidence="1">
    <location>
        <begin position="158"/>
        <end position="213"/>
    </location>
</feature>
<evidence type="ECO:0000256" key="1">
    <source>
        <dbReference type="SAM" id="MobiDB-lite"/>
    </source>
</evidence>
<feature type="signal peptide" evidence="2">
    <location>
        <begin position="1"/>
        <end position="20"/>
    </location>
</feature>
<proteinExistence type="predicted"/>
<keyword evidence="5" id="KW-1185">Reference proteome</keyword>
<evidence type="ECO:0000256" key="2">
    <source>
        <dbReference type="SAM" id="SignalP"/>
    </source>
</evidence>
<dbReference type="EMBL" id="JAPDFR010000009">
    <property type="protein sequence ID" value="KAK0383181.1"/>
    <property type="molecule type" value="Genomic_DNA"/>
</dbReference>
<comment type="caution">
    <text evidence="4">The sequence shown here is derived from an EMBL/GenBank/DDBJ whole genome shotgun (WGS) entry which is preliminary data.</text>
</comment>
<feature type="chain" id="PRO_5041259611" description="PAN-3 domain-containing protein" evidence="2">
    <location>
        <begin position="21"/>
        <end position="292"/>
    </location>
</feature>
<dbReference type="InterPro" id="IPR006583">
    <property type="entry name" value="PAN-3_domain"/>
</dbReference>
<keyword evidence="2" id="KW-0732">Signal</keyword>